<accession>A0A2D0YJW0</accession>
<name>A0A2D0YJW0_9CAUD</name>
<reference evidence="2 3" key="1">
    <citation type="journal article" date="2017" name="Sci. Rep.">
        <title>Analysis of the CRISPR-Cas system in bacteriophages active on epidemic strains of Vibrio cholerae in Bangladesh.</title>
        <authorList>
            <person name="Naser I.B."/>
            <person name="Hoque M.M."/>
            <person name="Nahid M.A."/>
            <person name="Tareq T.M."/>
            <person name="Rocky M.K."/>
            <person name="Faruque S.M."/>
        </authorList>
    </citation>
    <scope>NUCLEOTIDE SEQUENCE [LARGE SCALE GENOMIC DNA]</scope>
</reference>
<evidence type="ECO:0000256" key="1">
    <source>
        <dbReference type="SAM" id="MobiDB-lite"/>
    </source>
</evidence>
<protein>
    <submittedName>
        <fullName evidence="2">Uncharacterized protein</fullName>
    </submittedName>
</protein>
<proteinExistence type="predicted"/>
<organism evidence="2 3">
    <name type="scientific">Vibrio phage JSF15</name>
    <dbReference type="NCBI Taxonomy" id="1983598"/>
    <lineage>
        <taxon>Viruses</taxon>
        <taxon>Duplodnaviria</taxon>
        <taxon>Heunggongvirae</taxon>
        <taxon>Uroviricota</taxon>
        <taxon>Caudoviricetes</taxon>
        <taxon>Enhodamvirus</taxon>
        <taxon>Enhodamvirus VP2</taxon>
    </lineage>
</organism>
<evidence type="ECO:0000313" key="3">
    <source>
        <dbReference type="Proteomes" id="UP000241979"/>
    </source>
</evidence>
<feature type="compositionally biased region" description="Basic and acidic residues" evidence="1">
    <location>
        <begin position="163"/>
        <end position="172"/>
    </location>
</feature>
<evidence type="ECO:0000313" key="2">
    <source>
        <dbReference type="EMBL" id="ASV42819.1"/>
    </source>
</evidence>
<feature type="region of interest" description="Disordered" evidence="1">
    <location>
        <begin position="156"/>
        <end position="177"/>
    </location>
</feature>
<dbReference type="EMBL" id="KY883642">
    <property type="protein sequence ID" value="ASV42819.1"/>
    <property type="molecule type" value="Genomic_DNA"/>
</dbReference>
<dbReference type="Proteomes" id="UP000241979">
    <property type="component" value="Segment"/>
</dbReference>
<sequence>MVTHPQEEIEMSTEIQTYGLSTVDLNELKSIEVAIREEYNKVEMTAKKAFIQMGGLLDDARRLINDDIKFGEWRVKNTPFESKENANKAMLLHRAVKDGTISQKMLNSDLGQSHLLELKDAPLSVQADVEKLIETGNIPSVKNIRDMKKIALAAAAPQPEKGMTGERTRKSTEAAPKAELTQEYIAAEKSNESPIKRSPAEQYLDRLGEVDFLIEKILKETEEMHVLADKKLGDPTRKEWLNAFRRKLKELKDMSDDHYEICEHRN</sequence>